<evidence type="ECO:0000313" key="3">
    <source>
        <dbReference type="Proteomes" id="UP001165121"/>
    </source>
</evidence>
<keyword evidence="1" id="KW-0472">Membrane</keyword>
<evidence type="ECO:0000256" key="1">
    <source>
        <dbReference type="SAM" id="Phobius"/>
    </source>
</evidence>
<dbReference type="OrthoDB" id="160470at2759"/>
<proteinExistence type="predicted"/>
<keyword evidence="1" id="KW-0812">Transmembrane</keyword>
<name>A0A9W6WWJ7_9STRA</name>
<feature type="transmembrane region" description="Helical" evidence="1">
    <location>
        <begin position="32"/>
        <end position="52"/>
    </location>
</feature>
<organism evidence="2 3">
    <name type="scientific">Phytophthora fragariaefolia</name>
    <dbReference type="NCBI Taxonomy" id="1490495"/>
    <lineage>
        <taxon>Eukaryota</taxon>
        <taxon>Sar</taxon>
        <taxon>Stramenopiles</taxon>
        <taxon>Oomycota</taxon>
        <taxon>Peronosporomycetes</taxon>
        <taxon>Peronosporales</taxon>
        <taxon>Peronosporaceae</taxon>
        <taxon>Phytophthora</taxon>
    </lineage>
</organism>
<comment type="caution">
    <text evidence="2">The sequence shown here is derived from an EMBL/GenBank/DDBJ whole genome shotgun (WGS) entry which is preliminary data.</text>
</comment>
<keyword evidence="3" id="KW-1185">Reference proteome</keyword>
<gene>
    <name evidence="2" type="ORF">Pfra01_000187400</name>
</gene>
<dbReference type="EMBL" id="BSXT01000146">
    <property type="protein sequence ID" value="GMF19067.1"/>
    <property type="molecule type" value="Genomic_DNA"/>
</dbReference>
<sequence length="620" mass="65793">MGFSRVTACCNVGNKMGFSRVTACCNVGNKSVLLAALGFIFVILNLAALWALHFADRPVTTGSLRSVTRFSSDLLGSSGATPQVGDAVSLNSDNVLRTGAGTTGYLNKLTLDSSAKSIDYIYFAPMGTSESYYPTNVLSYVVTNSDATTKNIVTTVTYDATNKSLTVADVDETNNLAEDKVRGLATLSDTKMAVLTYYVAADWKTKKTSVMSATLDGSTGKVTLNKDKLVKVTDTSATNFISRLSSSAFIVTYYNAADSQGEYYQVVKVGTIATDGTITLTAAAVDFGVANSKFLMTTFGYPLALKTLATTTGIGFVIPYFNSINTWATGNTKTDADLVGLCVTSSTFLVTTLAVDTFSDPVCNTAYRPTHFLDSVALSDDTMVIIFIDAANSNAITLATVKVSSTSLTFRTSYVLDVYGDFDFGKGYEFWTTPRLRVLSGNRLAVSFLNPKLTGRLSTQVLSFSVASLTFKELTPILPVALSNFTLATSDAAKSGAVTHDLLPVGPDSFVAAYVGNRDDVLHQNFSVLEMYSKPVGIVQSYSDGSASVATQGRVDVDGLTSGAFHYATTSGSIVAKDCTSSTSNSTEFIYAAGDTVLVTTDSRVGMAIDDNTLFVSTTF</sequence>
<dbReference type="AlphaFoldDB" id="A0A9W6WWJ7"/>
<keyword evidence="1" id="KW-1133">Transmembrane helix</keyword>
<dbReference type="Proteomes" id="UP001165121">
    <property type="component" value="Unassembled WGS sequence"/>
</dbReference>
<evidence type="ECO:0000313" key="2">
    <source>
        <dbReference type="EMBL" id="GMF19067.1"/>
    </source>
</evidence>
<reference evidence="2" key="1">
    <citation type="submission" date="2023-04" db="EMBL/GenBank/DDBJ databases">
        <title>Phytophthora fragariaefolia NBRC 109709.</title>
        <authorList>
            <person name="Ichikawa N."/>
            <person name="Sato H."/>
            <person name="Tonouchi N."/>
        </authorList>
    </citation>
    <scope>NUCLEOTIDE SEQUENCE</scope>
    <source>
        <strain evidence="2">NBRC 109709</strain>
    </source>
</reference>
<accession>A0A9W6WWJ7</accession>
<protein>
    <submittedName>
        <fullName evidence="2">Unnamed protein product</fullName>
    </submittedName>
</protein>